<dbReference type="InterPro" id="IPR038765">
    <property type="entry name" value="Papain-like_cys_pep_sf"/>
</dbReference>
<proteinExistence type="predicted"/>
<keyword evidence="3" id="KW-0732">Signal</keyword>
<dbReference type="SUPFAM" id="SSF52058">
    <property type="entry name" value="L domain-like"/>
    <property type="match status" value="1"/>
</dbReference>
<dbReference type="InterPro" id="IPR001611">
    <property type="entry name" value="Leu-rich_rpt"/>
</dbReference>
<dbReference type="SMART" id="SM00460">
    <property type="entry name" value="TGc"/>
    <property type="match status" value="1"/>
</dbReference>
<organism evidence="5 6">
    <name type="scientific">Paenibacillus oryzae</name>
    <dbReference type="NCBI Taxonomy" id="1844972"/>
    <lineage>
        <taxon>Bacteria</taxon>
        <taxon>Bacillati</taxon>
        <taxon>Bacillota</taxon>
        <taxon>Bacilli</taxon>
        <taxon>Bacillales</taxon>
        <taxon>Paenibacillaceae</taxon>
        <taxon>Paenibacillus</taxon>
    </lineage>
</organism>
<dbReference type="InterPro" id="IPR002931">
    <property type="entry name" value="Transglutaminase-like"/>
</dbReference>
<accession>A0A1A5YFU4</accession>
<dbReference type="Gene3D" id="3.10.620.30">
    <property type="match status" value="1"/>
</dbReference>
<dbReference type="InterPro" id="IPR050836">
    <property type="entry name" value="SDS22/Internalin_LRR"/>
</dbReference>
<keyword evidence="2" id="KW-0677">Repeat</keyword>
<keyword evidence="6" id="KW-1185">Reference proteome</keyword>
<keyword evidence="1" id="KW-0433">Leucine-rich repeat</keyword>
<dbReference type="EMBL" id="LYPA01000065">
    <property type="protein sequence ID" value="OBR64270.1"/>
    <property type="molecule type" value="Genomic_DNA"/>
</dbReference>
<evidence type="ECO:0000256" key="1">
    <source>
        <dbReference type="ARBA" id="ARBA00022614"/>
    </source>
</evidence>
<reference evidence="5 6" key="1">
    <citation type="submission" date="2016-05" db="EMBL/GenBank/DDBJ databases">
        <title>Paenibacillus oryzae. sp. nov., isolated from the rice root.</title>
        <authorList>
            <person name="Zhang J."/>
            <person name="Zhang X."/>
        </authorList>
    </citation>
    <scope>NUCLEOTIDE SEQUENCE [LARGE SCALE GENOMIC DNA]</scope>
    <source>
        <strain evidence="5 6">1DrF-4</strain>
    </source>
</reference>
<comment type="caution">
    <text evidence="5">The sequence shown here is derived from an EMBL/GenBank/DDBJ whole genome shotgun (WGS) entry which is preliminary data.</text>
</comment>
<protein>
    <recommendedName>
        <fullName evidence="4">Transglutaminase-like domain-containing protein</fullName>
    </recommendedName>
</protein>
<dbReference type="PANTHER" id="PTHR46652:SF3">
    <property type="entry name" value="LEUCINE-RICH REPEAT-CONTAINING PROTEIN 9"/>
    <property type="match status" value="1"/>
</dbReference>
<evidence type="ECO:0000256" key="3">
    <source>
        <dbReference type="SAM" id="SignalP"/>
    </source>
</evidence>
<evidence type="ECO:0000256" key="2">
    <source>
        <dbReference type="ARBA" id="ARBA00022737"/>
    </source>
</evidence>
<evidence type="ECO:0000313" key="6">
    <source>
        <dbReference type="Proteomes" id="UP000092024"/>
    </source>
</evidence>
<dbReference type="Pfam" id="PF01841">
    <property type="entry name" value="Transglut_core"/>
    <property type="match status" value="1"/>
</dbReference>
<dbReference type="InterPro" id="IPR032675">
    <property type="entry name" value="LRR_dom_sf"/>
</dbReference>
<name>A0A1A5YFU4_9BACL</name>
<gene>
    <name evidence="5" type="ORF">A7K91_12125</name>
</gene>
<evidence type="ECO:0000313" key="5">
    <source>
        <dbReference type="EMBL" id="OBR64270.1"/>
    </source>
</evidence>
<feature type="chain" id="PRO_5038610824" description="Transglutaminase-like domain-containing protein" evidence="3">
    <location>
        <begin position="25"/>
        <end position="785"/>
    </location>
</feature>
<dbReference type="OrthoDB" id="2680104at2"/>
<sequence>MKAKHTARALCAILALVVMITFYSDPGAMTETASAASASSKKTVTFKDPQFEFEIRNQINKPKGQLYKSDLDKIYNLDIKNPDIQSIDGIEQLTGLNYLSLTDNQVTDLSPLTKVPDLLELTLSNLSNSNMKTVVPKLTKLNALSLWNFELTDISFLKPLTNLYSLDITNNKVTDISIIAGMKNLSTFSGGYNRIKDLTPLSKLPLRKMYMAGNEIVDLKPLSSIPTKNELYAIQLSNNKIEDLSFLSQFPNLVFLNVANNPVRSFLPVYPMIAKLAKKDFKLAEEDFGYALTIPDKGLEAAIREAANKPQGHLTIGDVNKIQTLNGAGRSIKSLEGLQYLPQLVGADLSNNSIKDLKPLKDLTLLRTLKLSGNPATNFKDIQDVIRGLSSRDFDPKLPFKKEITVNSFNELLKAVESGLDAPNSQLQIKVNNPKLHNAAVNHDMFSYMFMKYPTTYSTFTYISPTEVEESKLQFYIMASYGYKSYSGSVNLLSSTITFNVDKYVKPSTADNLKAEYDIQARHKEIVALSDEITKNASSDMDKLIAIHAWVTEHIEYDYATYNGAKSEPQDALSVLRNQYAVCEGYSNLTAALGRAAGIPTQVVSGYVSQYSSTWDQVLKRLKDNSNRHAWNQAYVDGRWIVLDTTWDAAQYSEGVRISEPTKLYFDPDPVYFASSHTFYAPRPTPDGLKEYFFKLNDKDEKSIRSLTWSDLWKNEGGAGTFSSFGVAGHMINGKATFQQAHRVPDGTYTVYTLSRDKNGNWFILKKEKKDSYLAPAPSYKLDTY</sequence>
<feature type="signal peptide" evidence="3">
    <location>
        <begin position="1"/>
        <end position="24"/>
    </location>
</feature>
<dbReference type="Gene3D" id="3.80.10.10">
    <property type="entry name" value="Ribonuclease Inhibitor"/>
    <property type="match status" value="2"/>
</dbReference>
<dbReference type="STRING" id="1844972.A7K91_12125"/>
<dbReference type="AlphaFoldDB" id="A0A1A5YFU4"/>
<dbReference type="PANTHER" id="PTHR46652">
    <property type="entry name" value="LEUCINE-RICH REPEAT AND IQ DOMAIN-CONTAINING PROTEIN 1-RELATED"/>
    <property type="match status" value="1"/>
</dbReference>
<evidence type="ECO:0000259" key="4">
    <source>
        <dbReference type="SMART" id="SM00460"/>
    </source>
</evidence>
<feature type="domain" description="Transglutaminase-like" evidence="4">
    <location>
        <begin position="575"/>
        <end position="647"/>
    </location>
</feature>
<dbReference type="SUPFAM" id="SSF54001">
    <property type="entry name" value="Cysteine proteinases"/>
    <property type="match status" value="1"/>
</dbReference>
<dbReference type="Pfam" id="PF23952">
    <property type="entry name" value="LRR_EndoS"/>
    <property type="match status" value="1"/>
</dbReference>
<dbReference type="RefSeq" id="WP_068684770.1">
    <property type="nucleotide sequence ID" value="NZ_LYPA01000065.1"/>
</dbReference>
<dbReference type="PROSITE" id="PS51450">
    <property type="entry name" value="LRR"/>
    <property type="match status" value="3"/>
</dbReference>
<dbReference type="Proteomes" id="UP000092024">
    <property type="component" value="Unassembled WGS sequence"/>
</dbReference>